<keyword evidence="2" id="KW-1185">Reference proteome</keyword>
<evidence type="ECO:0000313" key="2">
    <source>
        <dbReference type="Proteomes" id="UP000799118"/>
    </source>
</evidence>
<dbReference type="AlphaFoldDB" id="A0A6A4HH44"/>
<gene>
    <name evidence="1" type="ORF">BT96DRAFT_1039918</name>
</gene>
<dbReference type="Proteomes" id="UP000799118">
    <property type="component" value="Unassembled WGS sequence"/>
</dbReference>
<sequence length="131" mass="14859">MAIAEGLFWGCFEVVFNQQGCLIELSEASQLLGQDTWWAFKDRLELNVQVRGWNGYLDRSIPKPTSATYIYTAQTASPVNSLSPSPGEWNQRESMVASIIYLNCTDPISIGIERGDTTHKTWQYLTKKYKS</sequence>
<dbReference type="OrthoDB" id="3054003at2759"/>
<accession>A0A6A4HH44</accession>
<organism evidence="1 2">
    <name type="scientific">Gymnopus androsaceus JB14</name>
    <dbReference type="NCBI Taxonomy" id="1447944"/>
    <lineage>
        <taxon>Eukaryota</taxon>
        <taxon>Fungi</taxon>
        <taxon>Dikarya</taxon>
        <taxon>Basidiomycota</taxon>
        <taxon>Agaricomycotina</taxon>
        <taxon>Agaricomycetes</taxon>
        <taxon>Agaricomycetidae</taxon>
        <taxon>Agaricales</taxon>
        <taxon>Marasmiineae</taxon>
        <taxon>Omphalotaceae</taxon>
        <taxon>Gymnopus</taxon>
    </lineage>
</organism>
<name>A0A6A4HH44_9AGAR</name>
<reference evidence="1" key="1">
    <citation type="journal article" date="2019" name="Environ. Microbiol.">
        <title>Fungal ecological strategies reflected in gene transcription - a case study of two litter decomposers.</title>
        <authorList>
            <person name="Barbi F."/>
            <person name="Kohler A."/>
            <person name="Barry K."/>
            <person name="Baskaran P."/>
            <person name="Daum C."/>
            <person name="Fauchery L."/>
            <person name="Ihrmark K."/>
            <person name="Kuo A."/>
            <person name="LaButti K."/>
            <person name="Lipzen A."/>
            <person name="Morin E."/>
            <person name="Grigoriev I.V."/>
            <person name="Henrissat B."/>
            <person name="Lindahl B."/>
            <person name="Martin F."/>
        </authorList>
    </citation>
    <scope>NUCLEOTIDE SEQUENCE</scope>
    <source>
        <strain evidence="1">JB14</strain>
    </source>
</reference>
<evidence type="ECO:0000313" key="1">
    <source>
        <dbReference type="EMBL" id="KAE9396507.1"/>
    </source>
</evidence>
<protein>
    <submittedName>
        <fullName evidence="1">Uncharacterized protein</fullName>
    </submittedName>
</protein>
<proteinExistence type="predicted"/>
<dbReference type="EMBL" id="ML769512">
    <property type="protein sequence ID" value="KAE9396507.1"/>
    <property type="molecule type" value="Genomic_DNA"/>
</dbReference>